<evidence type="ECO:0000313" key="2">
    <source>
        <dbReference type="Proteomes" id="UP001234178"/>
    </source>
</evidence>
<organism evidence="1 2">
    <name type="scientific">Daphnia magna</name>
    <dbReference type="NCBI Taxonomy" id="35525"/>
    <lineage>
        <taxon>Eukaryota</taxon>
        <taxon>Metazoa</taxon>
        <taxon>Ecdysozoa</taxon>
        <taxon>Arthropoda</taxon>
        <taxon>Crustacea</taxon>
        <taxon>Branchiopoda</taxon>
        <taxon>Diplostraca</taxon>
        <taxon>Cladocera</taxon>
        <taxon>Anomopoda</taxon>
        <taxon>Daphniidae</taxon>
        <taxon>Daphnia</taxon>
    </lineage>
</organism>
<keyword evidence="2" id="KW-1185">Reference proteome</keyword>
<protein>
    <submittedName>
        <fullName evidence="1">Uncharacterized protein</fullName>
    </submittedName>
</protein>
<accession>A0ABR0B9I5</accession>
<gene>
    <name evidence="1" type="ORF">OUZ56_032654</name>
</gene>
<dbReference type="EMBL" id="JAOYFB010000041">
    <property type="protein sequence ID" value="KAK4045246.1"/>
    <property type="molecule type" value="Genomic_DNA"/>
</dbReference>
<dbReference type="Proteomes" id="UP001234178">
    <property type="component" value="Unassembled WGS sequence"/>
</dbReference>
<name>A0ABR0B9I5_9CRUS</name>
<comment type="caution">
    <text evidence="1">The sequence shown here is derived from an EMBL/GenBank/DDBJ whole genome shotgun (WGS) entry which is preliminary data.</text>
</comment>
<proteinExistence type="predicted"/>
<reference evidence="1 2" key="1">
    <citation type="journal article" date="2023" name="Nucleic Acids Res.">
        <title>The hologenome of Daphnia magna reveals possible DNA methylation and microbiome-mediated evolution of the host genome.</title>
        <authorList>
            <person name="Chaturvedi A."/>
            <person name="Li X."/>
            <person name="Dhandapani V."/>
            <person name="Marshall H."/>
            <person name="Kissane S."/>
            <person name="Cuenca-Cambronero M."/>
            <person name="Asole G."/>
            <person name="Calvet F."/>
            <person name="Ruiz-Romero M."/>
            <person name="Marangio P."/>
            <person name="Guigo R."/>
            <person name="Rago D."/>
            <person name="Mirbahai L."/>
            <person name="Eastwood N."/>
            <person name="Colbourne J.K."/>
            <person name="Zhou J."/>
            <person name="Mallon E."/>
            <person name="Orsini L."/>
        </authorList>
    </citation>
    <scope>NUCLEOTIDE SEQUENCE [LARGE SCALE GENOMIC DNA]</scope>
    <source>
        <strain evidence="1">LRV0_1</strain>
    </source>
</reference>
<sequence>MSSLKSNRNAHEEPVRVEFCGEAELFQLLYDLLKVRPANKLIPSDSVGAKFQLAAKHPDDALGRYRIVFGDIPLVTDDLGVHVRGKLAAHEPGILSCLDRSARSWSSRWWICCFCLMSRPISSLMFSISPFSAAIRASSESLGGGGGDSFPGMGGRTVTTVLSLITSGMFGASSQKQMSSPRAVFMSGTARSARPRSSARAWKWLA</sequence>
<evidence type="ECO:0000313" key="1">
    <source>
        <dbReference type="EMBL" id="KAK4045246.1"/>
    </source>
</evidence>